<evidence type="ECO:0000256" key="1">
    <source>
        <dbReference type="ARBA" id="ARBA00001974"/>
    </source>
</evidence>
<evidence type="ECO:0000256" key="4">
    <source>
        <dbReference type="ARBA" id="ARBA00022827"/>
    </source>
</evidence>
<comment type="cofactor">
    <cofactor evidence="1">
        <name>FAD</name>
        <dbReference type="ChEBI" id="CHEBI:57692"/>
    </cofactor>
</comment>
<feature type="region of interest" description="Disordered" evidence="7">
    <location>
        <begin position="1"/>
        <end position="20"/>
    </location>
</feature>
<dbReference type="SUPFAM" id="SSF51905">
    <property type="entry name" value="FAD/NAD(P)-binding domain"/>
    <property type="match status" value="1"/>
</dbReference>
<gene>
    <name evidence="9" type="ORF">NP064_11210</name>
</gene>
<dbReference type="PANTHER" id="PTHR43429:SF1">
    <property type="entry name" value="NAD(P)H SULFUR OXIDOREDUCTASE (COA-DEPENDENT)"/>
    <property type="match status" value="1"/>
</dbReference>
<evidence type="ECO:0000259" key="8">
    <source>
        <dbReference type="PROSITE" id="PS50206"/>
    </source>
</evidence>
<keyword evidence="10" id="KW-1185">Reference proteome</keyword>
<keyword evidence="3" id="KW-0285">Flavoprotein</keyword>
<feature type="compositionally biased region" description="Pro residues" evidence="7">
    <location>
        <begin position="1"/>
        <end position="13"/>
    </location>
</feature>
<evidence type="ECO:0000256" key="6">
    <source>
        <dbReference type="ARBA" id="ARBA00023284"/>
    </source>
</evidence>
<dbReference type="Gene3D" id="3.40.250.10">
    <property type="entry name" value="Rhodanese-like domain"/>
    <property type="match status" value="1"/>
</dbReference>
<dbReference type="InterPro" id="IPR036188">
    <property type="entry name" value="FAD/NAD-bd_sf"/>
</dbReference>
<dbReference type="Pfam" id="PF00581">
    <property type="entry name" value="Rhodanese"/>
    <property type="match status" value="1"/>
</dbReference>
<dbReference type="SUPFAM" id="SSF52821">
    <property type="entry name" value="Rhodanese/Cell cycle control phosphatase"/>
    <property type="match status" value="1"/>
</dbReference>
<dbReference type="PRINTS" id="PR00368">
    <property type="entry name" value="FADPNR"/>
</dbReference>
<dbReference type="Pfam" id="PF02852">
    <property type="entry name" value="Pyr_redox_dim"/>
    <property type="match status" value="1"/>
</dbReference>
<keyword evidence="6" id="KW-0676">Redox-active center</keyword>
<evidence type="ECO:0000256" key="3">
    <source>
        <dbReference type="ARBA" id="ARBA00022630"/>
    </source>
</evidence>
<dbReference type="EMBL" id="CP101988">
    <property type="protein sequence ID" value="UUI74369.1"/>
    <property type="molecule type" value="Genomic_DNA"/>
</dbReference>
<dbReference type="InterPro" id="IPR023753">
    <property type="entry name" value="FAD/NAD-binding_dom"/>
</dbReference>
<dbReference type="InterPro" id="IPR001763">
    <property type="entry name" value="Rhodanese-like_dom"/>
</dbReference>
<evidence type="ECO:0000256" key="2">
    <source>
        <dbReference type="ARBA" id="ARBA00009130"/>
    </source>
</evidence>
<organism evidence="9 10">
    <name type="scientific">Cellulomonas chengniuliangii</name>
    <dbReference type="NCBI Taxonomy" id="2968084"/>
    <lineage>
        <taxon>Bacteria</taxon>
        <taxon>Bacillati</taxon>
        <taxon>Actinomycetota</taxon>
        <taxon>Actinomycetes</taxon>
        <taxon>Micrococcales</taxon>
        <taxon>Cellulomonadaceae</taxon>
        <taxon>Cellulomonas</taxon>
    </lineage>
</organism>
<name>A0ABY5KVY1_9CELL</name>
<dbReference type="PROSITE" id="PS50206">
    <property type="entry name" value="RHODANESE_3"/>
    <property type="match status" value="1"/>
</dbReference>
<dbReference type="SMART" id="SM00450">
    <property type="entry name" value="RHOD"/>
    <property type="match status" value="1"/>
</dbReference>
<protein>
    <submittedName>
        <fullName evidence="9">FAD-dependent oxidoreductase</fullName>
    </submittedName>
</protein>
<evidence type="ECO:0000256" key="5">
    <source>
        <dbReference type="ARBA" id="ARBA00023002"/>
    </source>
</evidence>
<sequence length="642" mass="66433">METPPALPAPVPADPTSTPPARRRIVIVGGVAGGMSAAARARRNDEHAEIIVLEQSEHVSFANCGLPYHLSGEIDRRDALLLHTPESLASTLALDVRTRTRATAVDPAAQTVTVATPDGEQVLAYDALLLAPGAVAVRPPIEGLDHPAVHALRTIPDVDSLRAEVERITAARGAGAEAPRAVVVGAGFIGLEAVEALSARGVAVELVELADHVLPPLDAELAPLLADELTAHGVGLHLGTSAQSIRPAGPAGAPGPSEDDGRVVVALSDGTLLPADLVVVNVGVRPASDLARDAGLDLGHGGAIRVDADQRTSDPRIWAVGDAVEVVHAVTGTTGPVPLAGPANRQGRRAADAMTGRRTTPQAPVLGTAIVRVFGLTAAVTGASQAALRRAGIEHEAVHLHPAHHAGYFPGADPIHLVASFGMDGRLLGAQAVGRSGVDKRIDVLATALRAEMTADDLAELELAYAPPYGSAKDPVNMVGFVAQNVLSGAMPQWQAWQLEEAVNTSLILDVRSAAEVARGHVRGALHIPHTELRARLDEVVAAAGGRPVKVHCASGVRSHLATRILLAHGIDASNLSGGWLTLEAARRATSPHPASPTTPEEPVMCYPVACPTCGKTTWDGCGMHAEDVMSSVEPSQRCTCR</sequence>
<dbReference type="Gene3D" id="3.50.50.60">
    <property type="entry name" value="FAD/NAD(P)-binding domain"/>
    <property type="match status" value="2"/>
</dbReference>
<keyword evidence="4" id="KW-0274">FAD</keyword>
<evidence type="ECO:0000256" key="7">
    <source>
        <dbReference type="SAM" id="MobiDB-lite"/>
    </source>
</evidence>
<dbReference type="SUPFAM" id="SSF55424">
    <property type="entry name" value="FAD/NAD-linked reductases, dimerisation (C-terminal) domain"/>
    <property type="match status" value="1"/>
</dbReference>
<proteinExistence type="inferred from homology"/>
<accession>A0ABY5KVY1</accession>
<dbReference type="InterPro" id="IPR004099">
    <property type="entry name" value="Pyr_nucl-diS_OxRdtase_dimer"/>
</dbReference>
<dbReference type="InterPro" id="IPR036873">
    <property type="entry name" value="Rhodanese-like_dom_sf"/>
</dbReference>
<dbReference type="Proteomes" id="UP001316189">
    <property type="component" value="Chromosome"/>
</dbReference>
<dbReference type="InterPro" id="IPR050260">
    <property type="entry name" value="FAD-bd_OxRdtase"/>
</dbReference>
<reference evidence="9 10" key="1">
    <citation type="submission" date="2022-07" db="EMBL/GenBank/DDBJ databases">
        <title>Novel species in genus cellulomonas.</title>
        <authorList>
            <person name="Ye L."/>
        </authorList>
    </citation>
    <scope>NUCLEOTIDE SEQUENCE [LARGE SCALE GENOMIC DNA]</scope>
    <source>
        <strain evidence="10">zg-Y338</strain>
    </source>
</reference>
<evidence type="ECO:0000313" key="10">
    <source>
        <dbReference type="Proteomes" id="UP001316189"/>
    </source>
</evidence>
<comment type="similarity">
    <text evidence="2">Belongs to the class-III pyridine nucleotide-disulfide oxidoreductase family.</text>
</comment>
<dbReference type="RefSeq" id="WP_227569572.1">
    <property type="nucleotide sequence ID" value="NZ_CP101988.1"/>
</dbReference>
<dbReference type="PANTHER" id="PTHR43429">
    <property type="entry name" value="PYRIDINE NUCLEOTIDE-DISULFIDE OXIDOREDUCTASE DOMAIN-CONTAINING"/>
    <property type="match status" value="1"/>
</dbReference>
<feature type="domain" description="Rhodanese" evidence="8">
    <location>
        <begin position="502"/>
        <end position="592"/>
    </location>
</feature>
<dbReference type="PRINTS" id="PR00411">
    <property type="entry name" value="PNDRDTASEI"/>
</dbReference>
<evidence type="ECO:0000313" key="9">
    <source>
        <dbReference type="EMBL" id="UUI74369.1"/>
    </source>
</evidence>
<dbReference type="InterPro" id="IPR016156">
    <property type="entry name" value="FAD/NAD-linked_Rdtase_dimer_sf"/>
</dbReference>
<keyword evidence="5" id="KW-0560">Oxidoreductase</keyword>
<dbReference type="Pfam" id="PF07992">
    <property type="entry name" value="Pyr_redox_2"/>
    <property type="match status" value="1"/>
</dbReference>